<comment type="caution">
    <text evidence="2">The sequence shown here is derived from an EMBL/GenBank/DDBJ whole genome shotgun (WGS) entry which is preliminary data.</text>
</comment>
<reference evidence="2 3" key="1">
    <citation type="submission" date="2018-02" db="EMBL/GenBank/DDBJ databases">
        <title>Draft genome of wild Prunus yedoensis var. nudiflora.</title>
        <authorList>
            <person name="Baek S."/>
            <person name="Kim J.-H."/>
            <person name="Choi K."/>
            <person name="Kim G.-B."/>
            <person name="Cho A."/>
            <person name="Jang H."/>
            <person name="Shin C.-H."/>
            <person name="Yu H.-J."/>
            <person name="Mun J.-H."/>
        </authorList>
    </citation>
    <scope>NUCLEOTIDE SEQUENCE [LARGE SCALE GENOMIC DNA]</scope>
    <source>
        <strain evidence="3">cv. Jeju island</strain>
        <tissue evidence="2">Leaf</tissue>
    </source>
</reference>
<name>A0A314Y840_PRUYE</name>
<dbReference type="PANTHER" id="PTHR32002:SF44">
    <property type="entry name" value="PROTEIN NLP4"/>
    <property type="match status" value="1"/>
</dbReference>
<dbReference type="InterPro" id="IPR045012">
    <property type="entry name" value="NLP"/>
</dbReference>
<evidence type="ECO:0000313" key="2">
    <source>
        <dbReference type="EMBL" id="PQQ02423.1"/>
    </source>
</evidence>
<accession>A0A314Y840</accession>
<dbReference type="OrthoDB" id="6270329at2759"/>
<protein>
    <submittedName>
        <fullName evidence="2">Protein NLP4-like isoform X2</fullName>
    </submittedName>
</protein>
<dbReference type="Proteomes" id="UP000250321">
    <property type="component" value="Unassembled WGS sequence"/>
</dbReference>
<organism evidence="2 3">
    <name type="scientific">Prunus yedoensis var. nudiflora</name>
    <dbReference type="NCBI Taxonomy" id="2094558"/>
    <lineage>
        <taxon>Eukaryota</taxon>
        <taxon>Viridiplantae</taxon>
        <taxon>Streptophyta</taxon>
        <taxon>Embryophyta</taxon>
        <taxon>Tracheophyta</taxon>
        <taxon>Spermatophyta</taxon>
        <taxon>Magnoliopsida</taxon>
        <taxon>eudicotyledons</taxon>
        <taxon>Gunneridae</taxon>
        <taxon>Pentapetalae</taxon>
        <taxon>rosids</taxon>
        <taxon>fabids</taxon>
        <taxon>Rosales</taxon>
        <taxon>Rosaceae</taxon>
        <taxon>Amygdaloideae</taxon>
        <taxon>Amygdaleae</taxon>
        <taxon>Prunus</taxon>
    </lineage>
</organism>
<sequence length="573" mass="64687">MDNDVLSPATMMGAQPDSATDLDFMDELFLEGCWLETTDGSEFPNQSHANSGAHLNPSVFWHTLEANGNLTMNPSENSNQDVIQTPFFKQLHEGPVNPQFPSQNMIDVDGYSGHSADPTIKNYELNRRWWIGPLENQGPASSVMERLTRALVCIRDVMRDKNVLVQVWVPVNKGDRNVLTTSDGLYSLDSSCPRLSKYRDISANYQFSTGEDSTELVKGLPGRVFSGQVPEWTPDVRFFRSDEHPQVEYAQRYDVRGTLALPIFEQGSRTCLGVIEVVTTTQKIKYQLELESVCKALEDVDLQSSRNWRTQNVKGCVKPYQAALPEIQEVLRSACETHKLPLAQTWVSCIQQGKDGCRHSDDNYVHCVSTVDHVFHVTDPYIEGFHEACSEHHLLKGQGIVGKAFMTNQPCFTDDITSCVKTEYPLSHHARMFGLHAAVAIRLRSMKTDSTDFVLEFFLPVECRDPEEQKEMLNSLSLIIQQICRSLRVVTDKELEEESDFPFSEMIVSSDPRPSDIASFTEVQLSGNDVSIFPMENPRVGAGCEILKVKATSTRFPKGWCRVWERVFYFGRG</sequence>
<evidence type="ECO:0000313" key="3">
    <source>
        <dbReference type="Proteomes" id="UP000250321"/>
    </source>
</evidence>
<dbReference type="PANTHER" id="PTHR32002">
    <property type="entry name" value="PROTEIN NLP8"/>
    <property type="match status" value="1"/>
</dbReference>
<dbReference type="InterPro" id="IPR055081">
    <property type="entry name" value="NLP1-9_GAF"/>
</dbReference>
<gene>
    <name evidence="2" type="ORF">Pyn_02418</name>
</gene>
<evidence type="ECO:0000259" key="1">
    <source>
        <dbReference type="Pfam" id="PF22922"/>
    </source>
</evidence>
<dbReference type="Pfam" id="PF22922">
    <property type="entry name" value="GAF_NLP"/>
    <property type="match status" value="2"/>
</dbReference>
<proteinExistence type="predicted"/>
<dbReference type="EMBL" id="PJQY01001466">
    <property type="protein sequence ID" value="PQQ02423.1"/>
    <property type="molecule type" value="Genomic_DNA"/>
</dbReference>
<feature type="domain" description="NLP1-9 GAF" evidence="1">
    <location>
        <begin position="316"/>
        <end position="488"/>
    </location>
</feature>
<dbReference type="GO" id="GO:0003700">
    <property type="term" value="F:DNA-binding transcription factor activity"/>
    <property type="evidence" value="ECO:0007669"/>
    <property type="project" value="InterPro"/>
</dbReference>
<keyword evidence="3" id="KW-1185">Reference proteome</keyword>
<dbReference type="STRING" id="2094558.A0A314Y840"/>
<dbReference type="AlphaFoldDB" id="A0A314Y840"/>
<feature type="domain" description="NLP1-9 GAF" evidence="1">
    <location>
        <begin position="164"/>
        <end position="280"/>
    </location>
</feature>